<dbReference type="eggNOG" id="COG4980">
    <property type="taxonomic scope" value="Bacteria"/>
</dbReference>
<protein>
    <recommendedName>
        <fullName evidence="5">YtxH domain-containing protein</fullName>
    </recommendedName>
</protein>
<evidence type="ECO:0000313" key="3">
    <source>
        <dbReference type="EMBL" id="ADU31519.1"/>
    </source>
</evidence>
<evidence type="ECO:0000256" key="2">
    <source>
        <dbReference type="SAM" id="Phobius"/>
    </source>
</evidence>
<dbReference type="Gene3D" id="1.20.120.20">
    <property type="entry name" value="Apolipoprotein"/>
    <property type="match status" value="1"/>
</dbReference>
<dbReference type="SUPFAM" id="SSF58100">
    <property type="entry name" value="Bacterial hemolysins"/>
    <property type="match status" value="1"/>
</dbReference>
<keyword evidence="2" id="KW-0472">Membrane</keyword>
<feature type="coiled-coil region" evidence="1">
    <location>
        <begin position="94"/>
        <end position="157"/>
    </location>
</feature>
<dbReference type="OrthoDB" id="9810874at2"/>
<evidence type="ECO:0008006" key="5">
    <source>
        <dbReference type="Google" id="ProtNLM"/>
    </source>
</evidence>
<dbReference type="PANTHER" id="PTHR35792:SF1">
    <property type="entry name" value="SLL0268 PROTEIN"/>
    <property type="match status" value="1"/>
</dbReference>
<keyword evidence="4" id="KW-1185">Reference proteome</keyword>
<proteinExistence type="predicted"/>
<keyword evidence="1" id="KW-0175">Coiled coil</keyword>
<feature type="transmembrane region" description="Helical" evidence="2">
    <location>
        <begin position="16"/>
        <end position="35"/>
    </location>
</feature>
<accession>E6U173</accession>
<dbReference type="STRING" id="649639.Bcell_3277"/>
<dbReference type="HOGENOM" id="CLU_105320_0_2_9"/>
<dbReference type="PANTHER" id="PTHR35792">
    <property type="entry name" value="GENERAL STRESS PROTEIN"/>
    <property type="match status" value="1"/>
</dbReference>
<evidence type="ECO:0000313" key="4">
    <source>
        <dbReference type="Proteomes" id="UP000001401"/>
    </source>
</evidence>
<gene>
    <name evidence="3" type="ordered locus">Bcell_3277</name>
</gene>
<keyword evidence="2" id="KW-1133">Transmembrane helix</keyword>
<dbReference type="EMBL" id="CP002394">
    <property type="protein sequence ID" value="ADU31519.1"/>
    <property type="molecule type" value="Genomic_DNA"/>
</dbReference>
<name>E6U173_EVAC2</name>
<dbReference type="AlphaFoldDB" id="E6U173"/>
<sequence>MSQEKENNNGLNTKDFLIGTFIGGVIGASAALLLAPKSGKDLRQDINDQAKIAKERTTDWTHQAIERGNQLATSARQSTSEFARTVSDRSTTLLERAKDLARSVRNDVDDLTESADSLTNDLEGISEEIAASVKKEVEDLQRSVEQLVKEVEEKEKNKE</sequence>
<dbReference type="RefSeq" id="WP_013489850.1">
    <property type="nucleotide sequence ID" value="NC_014829.1"/>
</dbReference>
<reference evidence="3" key="1">
    <citation type="submission" date="2010-12" db="EMBL/GenBank/DDBJ databases">
        <title>Complete sequence of Bacillus cellulosilyticus DSM 2522.</title>
        <authorList>
            <consortium name="US DOE Joint Genome Institute"/>
            <person name="Lucas S."/>
            <person name="Copeland A."/>
            <person name="Lapidus A."/>
            <person name="Cheng J.-F."/>
            <person name="Bruce D."/>
            <person name="Goodwin L."/>
            <person name="Pitluck S."/>
            <person name="Chertkov O."/>
            <person name="Detter J.C."/>
            <person name="Han C."/>
            <person name="Tapia R."/>
            <person name="Land M."/>
            <person name="Hauser L."/>
            <person name="Jeffries C."/>
            <person name="Kyrpides N."/>
            <person name="Ivanova N."/>
            <person name="Mikhailova N."/>
            <person name="Brumm P."/>
            <person name="Mead D."/>
            <person name="Woyke T."/>
        </authorList>
    </citation>
    <scope>NUCLEOTIDE SEQUENCE [LARGE SCALE GENOMIC DNA]</scope>
    <source>
        <strain evidence="3">DSM 2522</strain>
    </source>
</reference>
<keyword evidence="2" id="KW-0812">Transmembrane</keyword>
<dbReference type="InterPro" id="IPR024623">
    <property type="entry name" value="YtxH"/>
</dbReference>
<dbReference type="Proteomes" id="UP000001401">
    <property type="component" value="Chromosome"/>
</dbReference>
<dbReference type="KEGG" id="bco:Bcell_3277"/>
<evidence type="ECO:0000256" key="1">
    <source>
        <dbReference type="SAM" id="Coils"/>
    </source>
</evidence>
<organism evidence="3 4">
    <name type="scientific">Evansella cellulosilytica (strain ATCC 21833 / DSM 2522 / FERM P-1141 / JCM 9156 / N-4)</name>
    <name type="common">Bacillus cellulosilyticus</name>
    <dbReference type="NCBI Taxonomy" id="649639"/>
    <lineage>
        <taxon>Bacteria</taxon>
        <taxon>Bacillati</taxon>
        <taxon>Bacillota</taxon>
        <taxon>Bacilli</taxon>
        <taxon>Bacillales</taxon>
        <taxon>Bacillaceae</taxon>
        <taxon>Evansella</taxon>
    </lineage>
</organism>
<dbReference type="Pfam" id="PF12732">
    <property type="entry name" value="YtxH"/>
    <property type="match status" value="1"/>
</dbReference>
<dbReference type="InterPro" id="IPR052928">
    <property type="entry name" value="Desiccation-related_membrane"/>
</dbReference>